<comment type="similarity">
    <text evidence="2">Belongs to the UDP-glycosyltransferase family.</text>
</comment>
<evidence type="ECO:0000256" key="7">
    <source>
        <dbReference type="ARBA" id="ARBA00022729"/>
    </source>
</evidence>
<dbReference type="AlphaFoldDB" id="A0A851XQE5"/>
<organism evidence="11 12">
    <name type="scientific">Eolophus roseicapilla</name>
    <name type="common">Galah cockatoo</name>
    <name type="synonym">Cacatua roseicapilla</name>
    <dbReference type="NCBI Taxonomy" id="176039"/>
    <lineage>
        <taxon>Eukaryota</taxon>
        <taxon>Metazoa</taxon>
        <taxon>Chordata</taxon>
        <taxon>Craniata</taxon>
        <taxon>Vertebrata</taxon>
        <taxon>Euteleostomi</taxon>
        <taxon>Archelosauria</taxon>
        <taxon>Archosauria</taxon>
        <taxon>Dinosauria</taxon>
        <taxon>Saurischia</taxon>
        <taxon>Theropoda</taxon>
        <taxon>Coelurosauria</taxon>
        <taxon>Aves</taxon>
        <taxon>Neognathae</taxon>
        <taxon>Neoaves</taxon>
        <taxon>Telluraves</taxon>
        <taxon>Australaves</taxon>
        <taxon>Psittaciformes</taxon>
        <taxon>Cacatuidae</taxon>
        <taxon>Eolophus</taxon>
    </lineage>
</organism>
<evidence type="ECO:0000313" key="12">
    <source>
        <dbReference type="Proteomes" id="UP000637704"/>
    </source>
</evidence>
<evidence type="ECO:0000256" key="9">
    <source>
        <dbReference type="ARBA" id="ARBA00023180"/>
    </source>
</evidence>
<keyword evidence="5 11" id="KW-0808">Transferase</keyword>
<feature type="non-terminal residue" evidence="11">
    <location>
        <position position="283"/>
    </location>
</feature>
<dbReference type="EC" id="2.4.1.17" evidence="3"/>
<feature type="non-terminal residue" evidence="11">
    <location>
        <position position="1"/>
    </location>
</feature>
<name>A0A851XQE5_EOLRO</name>
<evidence type="ECO:0000256" key="8">
    <source>
        <dbReference type="ARBA" id="ARBA00022989"/>
    </source>
</evidence>
<evidence type="ECO:0000256" key="2">
    <source>
        <dbReference type="ARBA" id="ARBA00009995"/>
    </source>
</evidence>
<evidence type="ECO:0000256" key="3">
    <source>
        <dbReference type="ARBA" id="ARBA00012544"/>
    </source>
</evidence>
<evidence type="ECO:0000256" key="10">
    <source>
        <dbReference type="SAM" id="SignalP"/>
    </source>
</evidence>
<dbReference type="Proteomes" id="UP000637704">
    <property type="component" value="Unassembled WGS sequence"/>
</dbReference>
<protein>
    <recommendedName>
        <fullName evidence="3">glucuronosyltransferase</fullName>
        <ecNumber evidence="3">2.4.1.17</ecNumber>
    </recommendedName>
</protein>
<comment type="caution">
    <text evidence="11">The sequence shown here is derived from an EMBL/GenBank/DDBJ whole genome shotgun (WGS) entry which is preliminary data.</text>
</comment>
<sequence>FYQCTGIFLLLILSLTFAEGGKILVVPQDGSHWLSLRPVVVKLHQNGHDVVVVLPSTSLHMKPKEPQNYTVKVYPMPYAEDHLAMVLKSFVDAHFIEQSFLNMIITIYQSTLEISKLFFNNCKSLLHNKDMMQYLREGKFEVVLTDPTQMCGPLIAERLSIPSVYFLRGLPCGMDSDATQCPSPLSYVPRFFLSSSDNMTFTQRVKNVLVRMLEFIYCKPFFAQFEELAAEVFQNKVTTADLLKHGSVWLMRYDFVFEFPRPVMPNMVFIGGINCDQKKKLSQ</sequence>
<dbReference type="GO" id="GO:0015020">
    <property type="term" value="F:glucuronosyltransferase activity"/>
    <property type="evidence" value="ECO:0007669"/>
    <property type="project" value="UniProtKB-EC"/>
</dbReference>
<accession>A0A851XQE5</accession>
<evidence type="ECO:0000256" key="5">
    <source>
        <dbReference type="ARBA" id="ARBA00022679"/>
    </source>
</evidence>
<keyword evidence="4" id="KW-0328">Glycosyltransferase</keyword>
<dbReference type="Gene3D" id="3.40.50.2000">
    <property type="entry name" value="Glycogen Phosphorylase B"/>
    <property type="match status" value="1"/>
</dbReference>
<comment type="subcellular location">
    <subcellularLocation>
        <location evidence="1">Membrane</location>
        <topology evidence="1">Single-pass membrane protein</topology>
    </subcellularLocation>
</comment>
<dbReference type="EMBL" id="WBNI01000584">
    <property type="protein sequence ID" value="NXD68628.1"/>
    <property type="molecule type" value="Genomic_DNA"/>
</dbReference>
<dbReference type="PANTHER" id="PTHR48043:SF161">
    <property type="entry name" value="UDP GLUCURONOSYLTRANSFERASE FAMILY 1 MEMBER A1"/>
    <property type="match status" value="1"/>
</dbReference>
<keyword evidence="7 10" id="KW-0732">Signal</keyword>
<dbReference type="InterPro" id="IPR002213">
    <property type="entry name" value="UDP_glucos_trans"/>
</dbReference>
<proteinExistence type="inferred from homology"/>
<keyword evidence="9" id="KW-0325">Glycoprotein</keyword>
<keyword evidence="8" id="KW-0472">Membrane</keyword>
<gene>
    <name evidence="11" type="primary">Ugt1a6</name>
    <name evidence="11" type="ORF">EOLROS_R02213</name>
</gene>
<dbReference type="PANTHER" id="PTHR48043">
    <property type="entry name" value="EG:EG0003.4 PROTEIN-RELATED"/>
    <property type="match status" value="1"/>
</dbReference>
<evidence type="ECO:0000256" key="4">
    <source>
        <dbReference type="ARBA" id="ARBA00022676"/>
    </source>
</evidence>
<keyword evidence="6" id="KW-0812">Transmembrane</keyword>
<dbReference type="FunFam" id="3.40.50.2000:FF:000066">
    <property type="entry name" value="UDP-glucuronosyltransferase 1-1"/>
    <property type="match status" value="1"/>
</dbReference>
<evidence type="ECO:0000256" key="6">
    <source>
        <dbReference type="ARBA" id="ARBA00022692"/>
    </source>
</evidence>
<evidence type="ECO:0000256" key="1">
    <source>
        <dbReference type="ARBA" id="ARBA00004167"/>
    </source>
</evidence>
<dbReference type="SUPFAM" id="SSF53756">
    <property type="entry name" value="UDP-Glycosyltransferase/glycogen phosphorylase"/>
    <property type="match status" value="1"/>
</dbReference>
<reference evidence="11" key="1">
    <citation type="submission" date="2019-09" db="EMBL/GenBank/DDBJ databases">
        <title>Bird 10,000 Genomes (B10K) Project - Family phase.</title>
        <authorList>
            <person name="Zhang G."/>
        </authorList>
    </citation>
    <scope>NUCLEOTIDE SEQUENCE</scope>
    <source>
        <strain evidence="11">B10K-DU-025-06</strain>
        <tissue evidence="11">Mixed tissue sample</tissue>
    </source>
</reference>
<keyword evidence="12" id="KW-1185">Reference proteome</keyword>
<dbReference type="Pfam" id="PF00201">
    <property type="entry name" value="UDPGT"/>
    <property type="match status" value="1"/>
</dbReference>
<feature type="signal peptide" evidence="10">
    <location>
        <begin position="1"/>
        <end position="20"/>
    </location>
</feature>
<feature type="chain" id="PRO_5032365895" description="glucuronosyltransferase" evidence="10">
    <location>
        <begin position="21"/>
        <end position="283"/>
    </location>
</feature>
<dbReference type="InterPro" id="IPR050271">
    <property type="entry name" value="UDP-glycosyltransferase"/>
</dbReference>
<keyword evidence="8" id="KW-1133">Transmembrane helix</keyword>
<evidence type="ECO:0000313" key="11">
    <source>
        <dbReference type="EMBL" id="NXD68628.1"/>
    </source>
</evidence>
<dbReference type="GO" id="GO:0016020">
    <property type="term" value="C:membrane"/>
    <property type="evidence" value="ECO:0007669"/>
    <property type="project" value="UniProtKB-SubCell"/>
</dbReference>